<feature type="transmembrane region" description="Helical" evidence="6">
    <location>
        <begin position="384"/>
        <end position="401"/>
    </location>
</feature>
<evidence type="ECO:0000256" key="6">
    <source>
        <dbReference type="SAM" id="Phobius"/>
    </source>
</evidence>
<dbReference type="PANTHER" id="PTHR30250">
    <property type="entry name" value="PST FAMILY PREDICTED COLANIC ACID TRANSPORTER"/>
    <property type="match status" value="1"/>
</dbReference>
<keyword evidence="4 6" id="KW-1133">Transmembrane helix</keyword>
<protein>
    <submittedName>
        <fullName evidence="7">Polysaccharide biosynthesis protein</fullName>
    </submittedName>
</protein>
<feature type="transmembrane region" description="Helical" evidence="6">
    <location>
        <begin position="254"/>
        <end position="273"/>
    </location>
</feature>
<dbReference type="KEGG" id="mgin:FRZ54_12150"/>
<evidence type="ECO:0000256" key="4">
    <source>
        <dbReference type="ARBA" id="ARBA00022989"/>
    </source>
</evidence>
<dbReference type="RefSeq" id="WP_147031872.1">
    <property type="nucleotide sequence ID" value="NZ_CP042436.1"/>
</dbReference>
<reference evidence="7 8" key="1">
    <citation type="journal article" date="2017" name="Curr. Microbiol.">
        <title>Mucilaginibacter ginsenosidivorans sp. nov., Isolated from Soil of Ginseng Field.</title>
        <authorList>
            <person name="Kim M.M."/>
            <person name="Siddiqi M.Z."/>
            <person name="Im W.T."/>
        </authorList>
    </citation>
    <scope>NUCLEOTIDE SEQUENCE [LARGE SCALE GENOMIC DNA]</scope>
    <source>
        <strain evidence="7 8">Gsoil 3017</strain>
    </source>
</reference>
<feature type="transmembrane region" description="Helical" evidence="6">
    <location>
        <begin position="42"/>
        <end position="60"/>
    </location>
</feature>
<feature type="transmembrane region" description="Helical" evidence="6">
    <location>
        <begin position="356"/>
        <end position="378"/>
    </location>
</feature>
<dbReference type="Proteomes" id="UP000321479">
    <property type="component" value="Chromosome"/>
</dbReference>
<dbReference type="AlphaFoldDB" id="A0A5B8UY29"/>
<feature type="transmembrane region" description="Helical" evidence="6">
    <location>
        <begin position="439"/>
        <end position="459"/>
    </location>
</feature>
<dbReference type="GO" id="GO:0005886">
    <property type="term" value="C:plasma membrane"/>
    <property type="evidence" value="ECO:0007669"/>
    <property type="project" value="UniProtKB-SubCell"/>
</dbReference>
<evidence type="ECO:0000256" key="1">
    <source>
        <dbReference type="ARBA" id="ARBA00004651"/>
    </source>
</evidence>
<gene>
    <name evidence="7" type="ORF">FRZ54_12150</name>
</gene>
<dbReference type="EMBL" id="CP042436">
    <property type="protein sequence ID" value="QEC63296.1"/>
    <property type="molecule type" value="Genomic_DNA"/>
</dbReference>
<comment type="subcellular location">
    <subcellularLocation>
        <location evidence="1">Cell membrane</location>
        <topology evidence="1">Multi-pass membrane protein</topology>
    </subcellularLocation>
</comment>
<feature type="transmembrane region" description="Helical" evidence="6">
    <location>
        <begin position="168"/>
        <end position="190"/>
    </location>
</feature>
<feature type="transmembrane region" description="Helical" evidence="6">
    <location>
        <begin position="294"/>
        <end position="312"/>
    </location>
</feature>
<proteinExistence type="predicted"/>
<evidence type="ECO:0000256" key="2">
    <source>
        <dbReference type="ARBA" id="ARBA00022475"/>
    </source>
</evidence>
<feature type="transmembrane region" description="Helical" evidence="6">
    <location>
        <begin position="12"/>
        <end position="30"/>
    </location>
</feature>
<organism evidence="7 8">
    <name type="scientific">Mucilaginibacter ginsenosidivorans</name>
    <dbReference type="NCBI Taxonomy" id="398053"/>
    <lineage>
        <taxon>Bacteria</taxon>
        <taxon>Pseudomonadati</taxon>
        <taxon>Bacteroidota</taxon>
        <taxon>Sphingobacteriia</taxon>
        <taxon>Sphingobacteriales</taxon>
        <taxon>Sphingobacteriaceae</taxon>
        <taxon>Mucilaginibacter</taxon>
    </lineage>
</organism>
<dbReference type="InterPro" id="IPR050833">
    <property type="entry name" value="Poly_Biosynth_Transport"/>
</dbReference>
<feature type="transmembrane region" description="Helical" evidence="6">
    <location>
        <begin position="81"/>
        <end position="103"/>
    </location>
</feature>
<evidence type="ECO:0000256" key="3">
    <source>
        <dbReference type="ARBA" id="ARBA00022692"/>
    </source>
</evidence>
<name>A0A5B8UY29_9SPHI</name>
<accession>A0A5B8UY29</accession>
<keyword evidence="5 6" id="KW-0472">Membrane</keyword>
<dbReference type="PANTHER" id="PTHR30250:SF11">
    <property type="entry name" value="O-ANTIGEN TRANSPORTER-RELATED"/>
    <property type="match status" value="1"/>
</dbReference>
<sequence>MKAKLVKNLSANTLQLVINQISGLVIFYVLSVNLDKNTFGEINLALALMLTSFSILAFGIEQVSVRKIAAGDHPQQVLSLYIIHVLITGCIFYGLLLLGSLFFSSRISYYNIVLLIGIGKTAIHFSMPFKQAAVGMERFGLLARMCIITNLSRAAGLSILALSHLVNLQTVLFVFIGGDVLELLIGFLFFKKETGLPVALQWSWQANIALLRESLPQFGVVLIAATLARFDWIFIGVFVSAIKLAEYSFAYKVFELSGVPLLAIASVLLPWFTRILKRGTPDIGNLKLLARMEMVMASATVLLLNICWTPLVDPLTHGKYGLVDEPVIFLLSLCIPLQYLCNLLWTIFFAKGQLKLILTAFIITFCVNIAGDVILIPLYKNEGAAIACLAGFVAQAAYYLARNQIKAVNTAIYSLLICTVSACGCVFTARILFRDNLPSITFSIVTFFILLVVTSRIRFSDIRSIKALF</sequence>
<evidence type="ECO:0000313" key="7">
    <source>
        <dbReference type="EMBL" id="QEC63296.1"/>
    </source>
</evidence>
<dbReference type="InterPro" id="IPR002797">
    <property type="entry name" value="Polysacc_synth"/>
</dbReference>
<evidence type="ECO:0000313" key="8">
    <source>
        <dbReference type="Proteomes" id="UP000321479"/>
    </source>
</evidence>
<feature type="transmembrane region" description="Helical" evidence="6">
    <location>
        <begin position="218"/>
        <end position="242"/>
    </location>
</feature>
<evidence type="ECO:0000256" key="5">
    <source>
        <dbReference type="ARBA" id="ARBA00023136"/>
    </source>
</evidence>
<keyword evidence="3 6" id="KW-0812">Transmembrane</keyword>
<feature type="transmembrane region" description="Helical" evidence="6">
    <location>
        <begin position="413"/>
        <end position="433"/>
    </location>
</feature>
<dbReference type="OrthoDB" id="661127at2"/>
<keyword evidence="8" id="KW-1185">Reference proteome</keyword>
<feature type="transmembrane region" description="Helical" evidence="6">
    <location>
        <begin position="109"/>
        <end position="129"/>
    </location>
</feature>
<feature type="transmembrane region" description="Helical" evidence="6">
    <location>
        <begin position="327"/>
        <end position="349"/>
    </location>
</feature>
<dbReference type="Pfam" id="PF01943">
    <property type="entry name" value="Polysacc_synt"/>
    <property type="match status" value="1"/>
</dbReference>
<keyword evidence="2" id="KW-1003">Cell membrane</keyword>